<proteinExistence type="predicted"/>
<feature type="region of interest" description="Disordered" evidence="1">
    <location>
        <begin position="66"/>
        <end position="105"/>
    </location>
</feature>
<feature type="compositionally biased region" description="Low complexity" evidence="1">
    <location>
        <begin position="79"/>
        <end position="95"/>
    </location>
</feature>
<organism evidence="2 3">
    <name type="scientific">Dendronalium phyllosphericum CENA369</name>
    <dbReference type="NCBI Taxonomy" id="1725256"/>
    <lineage>
        <taxon>Bacteria</taxon>
        <taxon>Bacillati</taxon>
        <taxon>Cyanobacteriota</taxon>
        <taxon>Cyanophyceae</taxon>
        <taxon>Nostocales</taxon>
        <taxon>Nostocaceae</taxon>
        <taxon>Dendronalium</taxon>
        <taxon>Dendronalium phyllosphericum</taxon>
    </lineage>
</organism>
<name>A0A8J7LKL0_9NOST</name>
<dbReference type="AlphaFoldDB" id="A0A8J7LKL0"/>
<sequence length="212" mass="22693">MNVDFQKLSKYTNLFGVVCGGLLISLPVIPRAVVAQETISPKANPCPSIYYEEPFNSRNIVPQGCPSNSFTQQQRALNPTSKPVTPVTPSVSPTEPNQPALLSPHQTPNATIALTNGKVNIRLVNNTAANITYQVIGDTGSRSLQGKSNVTLQGLKAPVTVTFQRDDKGLLLVTPQPSSEPGVLEVTFKEATNVNADRSALRVDPNGSVFLN</sequence>
<evidence type="ECO:0000313" key="3">
    <source>
        <dbReference type="Proteomes" id="UP000662314"/>
    </source>
</evidence>
<feature type="compositionally biased region" description="Polar residues" evidence="1">
    <location>
        <begin position="66"/>
        <end position="78"/>
    </location>
</feature>
<protein>
    <submittedName>
        <fullName evidence="2">Uncharacterized protein</fullName>
    </submittedName>
</protein>
<accession>A0A8J7LKL0</accession>
<evidence type="ECO:0000256" key="1">
    <source>
        <dbReference type="SAM" id="MobiDB-lite"/>
    </source>
</evidence>
<dbReference type="RefSeq" id="WP_214436589.1">
    <property type="nucleotide sequence ID" value="NZ_CAWPUQ010000236.1"/>
</dbReference>
<keyword evidence="3" id="KW-1185">Reference proteome</keyword>
<reference evidence="2 3" key="1">
    <citation type="journal article" date="2021" name="Int. J. Syst. Evol. Microbiol.">
        <title>Amazonocrinis nigriterrae gen. nov., sp. nov., Atlanticothrix silvestris gen. nov., sp. nov. and Dendronalium phyllosphericum gen. nov., sp. nov., nostocacean cyanobacteria from Brazilian environments.</title>
        <authorList>
            <person name="Alvarenga D.O."/>
            <person name="Andreote A.P.D."/>
            <person name="Branco L.H.Z."/>
            <person name="Delbaje E."/>
            <person name="Cruz R.B."/>
            <person name="Varani A.M."/>
            <person name="Fiore M.F."/>
        </authorList>
    </citation>
    <scope>NUCLEOTIDE SEQUENCE [LARGE SCALE GENOMIC DNA]</scope>
    <source>
        <strain evidence="2 3">CENA369</strain>
    </source>
</reference>
<dbReference type="Proteomes" id="UP000662314">
    <property type="component" value="Unassembled WGS sequence"/>
</dbReference>
<gene>
    <name evidence="2" type="ORF">I8752_34105</name>
</gene>
<evidence type="ECO:0000313" key="2">
    <source>
        <dbReference type="EMBL" id="MBH8577909.1"/>
    </source>
</evidence>
<dbReference type="EMBL" id="JAECZA010000299">
    <property type="protein sequence ID" value="MBH8577909.1"/>
    <property type="molecule type" value="Genomic_DNA"/>
</dbReference>
<comment type="caution">
    <text evidence="2">The sequence shown here is derived from an EMBL/GenBank/DDBJ whole genome shotgun (WGS) entry which is preliminary data.</text>
</comment>